<keyword evidence="3" id="KW-1185">Reference proteome</keyword>
<dbReference type="GO" id="GO:0030246">
    <property type="term" value="F:carbohydrate binding"/>
    <property type="evidence" value="ECO:0007669"/>
    <property type="project" value="InterPro"/>
</dbReference>
<dbReference type="PANTHER" id="PTHR12143:SF43">
    <property type="entry name" value="PUTATIVE-RELATED"/>
    <property type="match status" value="1"/>
</dbReference>
<dbReference type="Pfam" id="PF00754">
    <property type="entry name" value="F5_F8_type_C"/>
    <property type="match status" value="1"/>
</dbReference>
<dbReference type="Gene3D" id="2.70.98.10">
    <property type="match status" value="1"/>
</dbReference>
<dbReference type="Gene3D" id="1.20.1610.10">
    <property type="entry name" value="alpha-1,2-mannosidases domains"/>
    <property type="match status" value="1"/>
</dbReference>
<dbReference type="Gene3D" id="3.30.2080.10">
    <property type="entry name" value="GH92 mannosidase domain"/>
    <property type="match status" value="1"/>
</dbReference>
<feature type="domain" description="F5/8 type C" evidence="1">
    <location>
        <begin position="82"/>
        <end position="186"/>
    </location>
</feature>
<protein>
    <submittedName>
        <fullName evidence="2">Alpha-1,2-mannosidase</fullName>
    </submittedName>
</protein>
<organism evidence="2 3">
    <name type="scientific">Goodfellowiella coeruleoviolacea</name>
    <dbReference type="NCBI Taxonomy" id="334858"/>
    <lineage>
        <taxon>Bacteria</taxon>
        <taxon>Bacillati</taxon>
        <taxon>Actinomycetota</taxon>
        <taxon>Actinomycetes</taxon>
        <taxon>Pseudonocardiales</taxon>
        <taxon>Pseudonocardiaceae</taxon>
        <taxon>Goodfellowiella</taxon>
    </lineage>
</organism>
<dbReference type="InterPro" id="IPR008979">
    <property type="entry name" value="Galactose-bd-like_sf"/>
</dbReference>
<dbReference type="Pfam" id="PF07971">
    <property type="entry name" value="Glyco_hydro_92"/>
    <property type="match status" value="1"/>
</dbReference>
<dbReference type="GO" id="GO:0005975">
    <property type="term" value="P:carbohydrate metabolic process"/>
    <property type="evidence" value="ECO:0007669"/>
    <property type="project" value="InterPro"/>
</dbReference>
<dbReference type="InterPro" id="IPR014718">
    <property type="entry name" value="GH-type_carb-bd"/>
</dbReference>
<dbReference type="PANTHER" id="PTHR12143">
    <property type="entry name" value="PEPTIDE N-GLYCANASE PNGASE -RELATED"/>
    <property type="match status" value="1"/>
</dbReference>
<dbReference type="NCBIfam" id="TIGR01180">
    <property type="entry name" value="aman2_put"/>
    <property type="match status" value="1"/>
</dbReference>
<dbReference type="RefSeq" id="WP_407649599.1">
    <property type="nucleotide sequence ID" value="NZ_JAMTCK010000007.1"/>
</dbReference>
<dbReference type="Pfam" id="PF17678">
    <property type="entry name" value="Glyco_hydro_92N"/>
    <property type="match status" value="1"/>
</dbReference>
<dbReference type="InterPro" id="IPR041371">
    <property type="entry name" value="GH92_N"/>
</dbReference>
<dbReference type="Gene3D" id="2.60.120.260">
    <property type="entry name" value="Galactose-binding domain-like"/>
    <property type="match status" value="2"/>
</dbReference>
<proteinExistence type="predicted"/>
<reference evidence="2" key="1">
    <citation type="submission" date="2022-06" db="EMBL/GenBank/DDBJ databases">
        <title>Genomic Encyclopedia of Archaeal and Bacterial Type Strains, Phase II (KMG-II): from individual species to whole genera.</title>
        <authorList>
            <person name="Goeker M."/>
        </authorList>
    </citation>
    <scope>NUCLEOTIDE SEQUENCE</scope>
    <source>
        <strain evidence="2">DSM 43935</strain>
    </source>
</reference>
<comment type="caution">
    <text evidence="2">The sequence shown here is derived from an EMBL/GenBank/DDBJ whole genome shotgun (WGS) entry which is preliminary data.</text>
</comment>
<dbReference type="FunFam" id="3.30.2080.10:FF:000001">
    <property type="entry name" value="Alpha-1,2-mannosidase subfamily"/>
    <property type="match status" value="1"/>
</dbReference>
<dbReference type="GO" id="GO:0000224">
    <property type="term" value="F:peptide-N4-(N-acetyl-beta-glucosaminyl)asparagine amidase activity"/>
    <property type="evidence" value="ECO:0007669"/>
    <property type="project" value="TreeGrafter"/>
</dbReference>
<accession>A0AAE3KFQ4</accession>
<dbReference type="PROSITE" id="PS50022">
    <property type="entry name" value="FA58C_3"/>
    <property type="match status" value="1"/>
</dbReference>
<dbReference type="GO" id="GO:0006516">
    <property type="term" value="P:glycoprotein catabolic process"/>
    <property type="evidence" value="ECO:0007669"/>
    <property type="project" value="TreeGrafter"/>
</dbReference>
<dbReference type="InterPro" id="IPR000421">
    <property type="entry name" value="FA58C"/>
</dbReference>
<name>A0AAE3KFQ4_9PSEU</name>
<dbReference type="SUPFAM" id="SSF48208">
    <property type="entry name" value="Six-hairpin glycosidases"/>
    <property type="match status" value="1"/>
</dbReference>
<dbReference type="InterPro" id="IPR005887">
    <property type="entry name" value="GH92_a_mannosidase_put"/>
</dbReference>
<dbReference type="SUPFAM" id="SSF49785">
    <property type="entry name" value="Galactose-binding domain-like"/>
    <property type="match status" value="1"/>
</dbReference>
<dbReference type="Proteomes" id="UP001206128">
    <property type="component" value="Unassembled WGS sequence"/>
</dbReference>
<dbReference type="InterPro" id="IPR008928">
    <property type="entry name" value="6-hairpin_glycosidase_sf"/>
</dbReference>
<dbReference type="InterPro" id="IPR012939">
    <property type="entry name" value="Glyco_hydro_92"/>
</dbReference>
<dbReference type="Gene3D" id="1.20.1050.60">
    <property type="entry name" value="alpha-1,2-mannosidase"/>
    <property type="match status" value="1"/>
</dbReference>
<dbReference type="InterPro" id="IPR050883">
    <property type="entry name" value="PNGase"/>
</dbReference>
<dbReference type="GO" id="GO:0005829">
    <property type="term" value="C:cytosol"/>
    <property type="evidence" value="ECO:0007669"/>
    <property type="project" value="TreeGrafter"/>
</dbReference>
<sequence length="1457" mass="156619">MTRLRRRRPGFPGGRRVRLPLAGALAAILAVTGWTPVLAEPGAAVAEATSFSSSFEAGDPQPDWLDTVDTDATGQPRAHGVSGEDSISLPGNVTDTVATVTANGENAEAGEVKENLVDGSVTTKWLVRASTGWVRFDLTDPVAVARYALSSANDSAERDPRDWTLSGSVDGQQWTVLDRQSGQRFDERFQTRAYQTANTTAYRHYQLEITANNGGPLTQLAEVQLAKADPDPIPPNMRTHPSRGPGGGYSAKAHAGFTGLRALRYQGTHTAAGRGYSYNKIFDVDITVTPRTQLSYVVFPDFVSTSAGDDLNYPSTHVSVDLAFADGSYLSELGVRDQHGFELSPRGQGASKALYTNQWNHLSAAIGTVAAGKRITRVLLAYDNPTGPTSFNGWVDDISITDTPATTTRASFAEYALTTRGTHSSGSFSRGNNFPATAVPHGFNFWSPMTDAGSTRWLYEYHKANNAANRPTLQAFTASHEPSPWMGDRQTFQVMPVAGAPVLDRAARALPFSHDNEIAQPHYYGVRFDNGMRTEITPTDHAAVFRFTFTGDQSTVVFDNVTNDGGLTLDPAAGVVTGYSDVKSAGSTGATRLFVYATVDRPVTASGRLTGGGRDDVAGYLSFATPGADKVVTMRIATSLLSVAQARKNLELEIGPTDTFDSVRDRARQQWDRTLGVIEVEGATEDQLVTLYSNLYRLFLYPNSGFENTGTATSPVHSYASPVSAPVGKDSPTQTGAKVVPGKIYVNNGFWDTYRTTWPAYTLLTPSRAGELIDGFVQQYRDGGWISRWSSPGYANLMTGTSSDVSFADAYAKGVTNFDVRAAYDAAVKNATVTPPSIGVGRKGLDTSIFLGYTSTATGEGMSWALEGYINDFGIATMSRALYERSAPDDPRRQEYLDNAEYFGNRALNYVHMFDPNVGFFQGRNPDGGWRLSPQDYDPRVWGHDYTETNGWNMAFTVPQDGQGLANLYGGRDKLAAKLDEFFSTPETARFPGSYNGIIHEMTEARDVRMGQYGHSNQPAHHIIYMYDHAGQPWKAQEKVREILSRHYLGSEIGQGYGGDEDNGELSAWYVFSALGFYPLRMGSASYAIGSPLFTKATVHLENGRDLVINAPANSQRNVYVRGLKVNGQPYQQTSLPHELLARGGVLDFDMGPTPSAWGTGRDDVPPSITTGDAVARPMADLTGPGRGEAGASDGGNVAGLFDNSSQTQVSLAGRTPWVRYHLNAANPDPVSFYTLTSGKTDGDPTGWVLRGSYDGTTWTTLDQRADQKFSWRQQTRAFRISQPGRYSWYRLDITGNTGQSTTTLAEVELLASPEPACDTTITDARSGGLAATDGVTCVDGAAITGPVTVARDASLYVRGGSITGPVNAAGADRVVLTGARVTGPVRLVGTTGEVSIEHSQIHGPVELTGNATTRAPLVSATGITGPLSCVDNKPAPVNNGLANTTRGPVTGQCQGL</sequence>
<evidence type="ECO:0000313" key="2">
    <source>
        <dbReference type="EMBL" id="MCP2166596.1"/>
    </source>
</evidence>
<dbReference type="EMBL" id="JAMTCK010000007">
    <property type="protein sequence ID" value="MCP2166596.1"/>
    <property type="molecule type" value="Genomic_DNA"/>
</dbReference>
<evidence type="ECO:0000259" key="1">
    <source>
        <dbReference type="PROSITE" id="PS50022"/>
    </source>
</evidence>
<evidence type="ECO:0000313" key="3">
    <source>
        <dbReference type="Proteomes" id="UP001206128"/>
    </source>
</evidence>
<gene>
    <name evidence="2" type="ORF">LX83_003464</name>
</gene>
<dbReference type="FunFam" id="1.20.1050.60:FF:000001">
    <property type="entry name" value="Putative alpha-1,2-mannosidase"/>
    <property type="match status" value="1"/>
</dbReference>